<dbReference type="EMBL" id="AP025637">
    <property type="protein sequence ID" value="BDG70453.1"/>
    <property type="molecule type" value="Genomic_DNA"/>
</dbReference>
<accession>A0ABN6NVI1</accession>
<sequence>MLLLEAGGEARHTYLMFRRDFASGLCVVVQGTSNTTLDPASGNGPGKATATIRLRPASS</sequence>
<name>A0ABN6NVI1_9PROT</name>
<reference evidence="2 3" key="1">
    <citation type="journal article" date="2016" name="Microbes Environ.">
        <title>Phylogenetically diverse aerobic anoxygenic phototrophic bacteria isolated from epilithic biofilms in Tama river, Japan.</title>
        <authorList>
            <person name="Hirose S."/>
            <person name="Matsuura K."/>
            <person name="Haruta S."/>
        </authorList>
    </citation>
    <scope>NUCLEOTIDE SEQUENCE [LARGE SCALE GENOMIC DNA]</scope>
    <source>
        <strain evidence="2 3">S08</strain>
    </source>
</reference>
<keyword evidence="3" id="KW-1185">Reference proteome</keyword>
<organism evidence="2 3">
    <name type="scientific">Roseomonas fluvialis</name>
    <dbReference type="NCBI Taxonomy" id="1750527"/>
    <lineage>
        <taxon>Bacteria</taxon>
        <taxon>Pseudomonadati</taxon>
        <taxon>Pseudomonadota</taxon>
        <taxon>Alphaproteobacteria</taxon>
        <taxon>Acetobacterales</taxon>
        <taxon>Roseomonadaceae</taxon>
        <taxon>Roseomonas</taxon>
    </lineage>
</organism>
<evidence type="ECO:0000256" key="1">
    <source>
        <dbReference type="SAM" id="MobiDB-lite"/>
    </source>
</evidence>
<gene>
    <name evidence="2" type="ORF">Rmf_03820</name>
</gene>
<dbReference type="RefSeq" id="WP_244457783.1">
    <property type="nucleotide sequence ID" value="NZ_AP025637.1"/>
</dbReference>
<protein>
    <submittedName>
        <fullName evidence="2">Uncharacterized protein</fullName>
    </submittedName>
</protein>
<evidence type="ECO:0000313" key="3">
    <source>
        <dbReference type="Proteomes" id="UP000831327"/>
    </source>
</evidence>
<feature type="region of interest" description="Disordered" evidence="1">
    <location>
        <begin position="37"/>
        <end position="59"/>
    </location>
</feature>
<evidence type="ECO:0000313" key="2">
    <source>
        <dbReference type="EMBL" id="BDG70453.1"/>
    </source>
</evidence>
<dbReference type="Proteomes" id="UP000831327">
    <property type="component" value="Chromosome"/>
</dbReference>
<proteinExistence type="predicted"/>